<organism evidence="5">
    <name type="scientific">Pseudo-nitzschia multiseries</name>
    <name type="common">Marine planktonic diatom</name>
    <name type="synonym">Nitzschia pungens f. multiseries</name>
    <dbReference type="NCBI Taxonomy" id="37319"/>
    <lineage>
        <taxon>Eukaryota</taxon>
        <taxon>Sar</taxon>
        <taxon>Stramenopiles</taxon>
        <taxon>Ochrophyta</taxon>
        <taxon>Bacillariophyta</taxon>
        <taxon>Bacillariophyceae</taxon>
        <taxon>Bacillariophycidae</taxon>
        <taxon>Bacillariales</taxon>
        <taxon>Bacillariaceae</taxon>
        <taxon>Pseudo-nitzschia</taxon>
    </lineage>
</organism>
<feature type="domain" description="Small ribosomal subunit protein uS3 C-terminal" evidence="4">
    <location>
        <begin position="280"/>
        <end position="343"/>
    </location>
</feature>
<evidence type="ECO:0000256" key="3">
    <source>
        <dbReference type="ARBA" id="ARBA00023274"/>
    </source>
</evidence>
<protein>
    <submittedName>
        <fullName evidence="5">Ribosomal protein S3</fullName>
    </submittedName>
</protein>
<dbReference type="EMBL" id="KR149143">
    <property type="protein sequence ID" value="AKJ77341.1"/>
    <property type="molecule type" value="Genomic_DNA"/>
</dbReference>
<dbReference type="PANTHER" id="PTHR11760">
    <property type="entry name" value="30S/40S RIBOSOMAL PROTEIN S3"/>
    <property type="match status" value="1"/>
</dbReference>
<reference evidence="5" key="1">
    <citation type="submission" date="2015-04" db="EMBL/GenBank/DDBJ databases">
        <title>Pseudonitzschia multiseries mitochondrial genome.</title>
        <authorList>
            <person name="Bi G."/>
            <person name="Yuan X."/>
            <person name="Cao M."/>
        </authorList>
    </citation>
    <scope>NUCLEOTIDE SEQUENCE</scope>
</reference>
<comment type="similarity">
    <text evidence="1">Belongs to the universal ribosomal protein uS3 family.</text>
</comment>
<dbReference type="GO" id="GO:0003723">
    <property type="term" value="F:RNA binding"/>
    <property type="evidence" value="ECO:0007669"/>
    <property type="project" value="InterPro"/>
</dbReference>
<dbReference type="RefSeq" id="YP_009144733.1">
    <property type="nucleotide sequence ID" value="NC_027265.1"/>
</dbReference>
<evidence type="ECO:0000259" key="4">
    <source>
        <dbReference type="Pfam" id="PF00189"/>
    </source>
</evidence>
<dbReference type="Gene3D" id="3.30.1140.32">
    <property type="entry name" value="Ribosomal protein S3, C-terminal domain"/>
    <property type="match status" value="1"/>
</dbReference>
<dbReference type="GeneID" id="24570679"/>
<dbReference type="InterPro" id="IPR001351">
    <property type="entry name" value="Ribosomal_uS3_C"/>
</dbReference>
<dbReference type="GO" id="GO:0003735">
    <property type="term" value="F:structural constituent of ribosome"/>
    <property type="evidence" value="ECO:0007669"/>
    <property type="project" value="InterPro"/>
</dbReference>
<dbReference type="SUPFAM" id="SSF54821">
    <property type="entry name" value="Ribosomal protein S3 C-terminal domain"/>
    <property type="match status" value="1"/>
</dbReference>
<dbReference type="InterPro" id="IPR057258">
    <property type="entry name" value="Ribosomal_uS3"/>
</dbReference>
<keyword evidence="5" id="KW-0496">Mitochondrion</keyword>
<dbReference type="InterPro" id="IPR009019">
    <property type="entry name" value="KH_sf_prok-type"/>
</dbReference>
<dbReference type="SUPFAM" id="SSF54814">
    <property type="entry name" value="Prokaryotic type KH domain (KH-domain type II)"/>
    <property type="match status" value="1"/>
</dbReference>
<sequence length="346" mass="39940">MGQKINPTIFRLGVNKTWKTEFFEKKNHELPLYVFKDLEIRNYIERVLETYGIILHDYKQHYNGSTLNLYVSYFITPDFVIDKKEFSEKLVIINTNGEKKVIKKSTYGTKPLNYFYSEKEAIALFNTSSRPYKLKPYLDSICNISTGQQQKLNSSYNNKKIWDLIVMGFDCVNSRIDGVFSQVFKVLDLFNNNSANIVLNFCCANKDLHPFKLTQEKVFMSLQKFRNTPFLKEGIELLFHVVYNSNSANLLAKFIAFQLKKIKRHKFFLSFLKQSLTILSSSSLSKIKGIKIAIKGRLNGVPRAKQKIITVGDVPVQSISAKLDYSQITIHNSNGSYGIKVWVVEK</sequence>
<dbReference type="Pfam" id="PF00189">
    <property type="entry name" value="Ribosomal_S3_C"/>
    <property type="match status" value="1"/>
</dbReference>
<evidence type="ECO:0000313" key="5">
    <source>
        <dbReference type="EMBL" id="AKJ77341.1"/>
    </source>
</evidence>
<accession>A0A0G3F4J3</accession>
<gene>
    <name evidence="5" type="primary">rps3</name>
</gene>
<dbReference type="GO" id="GO:0022627">
    <property type="term" value="C:cytosolic small ribosomal subunit"/>
    <property type="evidence" value="ECO:0007669"/>
    <property type="project" value="TreeGrafter"/>
</dbReference>
<keyword evidence="2 5" id="KW-0689">Ribosomal protein</keyword>
<dbReference type="InterPro" id="IPR036419">
    <property type="entry name" value="Ribosomal_S3_C_sf"/>
</dbReference>
<evidence type="ECO:0000256" key="2">
    <source>
        <dbReference type="ARBA" id="ARBA00022980"/>
    </source>
</evidence>
<geneLocation type="mitochondrion" evidence="5"/>
<keyword evidence="3" id="KW-0687">Ribonucleoprotein</keyword>
<dbReference type="PANTHER" id="PTHR11760:SF19">
    <property type="entry name" value="SMALL RIBOSOMAL SUBUNIT PROTEIN US3C"/>
    <property type="match status" value="1"/>
</dbReference>
<dbReference type="AlphaFoldDB" id="A0A0G3F4J3"/>
<dbReference type="GO" id="GO:0006412">
    <property type="term" value="P:translation"/>
    <property type="evidence" value="ECO:0007669"/>
    <property type="project" value="InterPro"/>
</dbReference>
<proteinExistence type="inferred from homology"/>
<name>A0A0G3F4J3_PSEMU</name>
<evidence type="ECO:0000256" key="1">
    <source>
        <dbReference type="ARBA" id="ARBA00010761"/>
    </source>
</evidence>